<accession>A0A0Q3KQE7</accession>
<evidence type="ECO:0000256" key="1">
    <source>
        <dbReference type="ARBA" id="ARBA00004651"/>
    </source>
</evidence>
<proteinExistence type="inferred from homology"/>
<reference evidence="8 10" key="1">
    <citation type="submission" date="2015-10" db="EMBL/GenBank/DDBJ databases">
        <title>Draft genome of Bosea thiooxidans.</title>
        <authorList>
            <person name="Wang X."/>
        </authorList>
    </citation>
    <scope>NUCLEOTIDE SEQUENCE [LARGE SCALE GENOMIC DNA]</scope>
    <source>
        <strain evidence="8 10">CGMCC 9174</strain>
    </source>
</reference>
<evidence type="ECO:0000313" key="8">
    <source>
        <dbReference type="EMBL" id="KQK31971.1"/>
    </source>
</evidence>
<comment type="subcellular location">
    <subcellularLocation>
        <location evidence="1 7">Cell membrane</location>
        <topology evidence="1 7">Multi-pass membrane protein</topology>
    </subcellularLocation>
</comment>
<dbReference type="Pfam" id="PF01914">
    <property type="entry name" value="MarC"/>
    <property type="match status" value="1"/>
</dbReference>
<dbReference type="RefSeq" id="WP_055726678.1">
    <property type="nucleotide sequence ID" value="NZ_FUYX01000001.1"/>
</dbReference>
<evidence type="ECO:0000313" key="10">
    <source>
        <dbReference type="Proteomes" id="UP000051562"/>
    </source>
</evidence>
<evidence type="ECO:0000256" key="2">
    <source>
        <dbReference type="ARBA" id="ARBA00009784"/>
    </source>
</evidence>
<keyword evidence="10" id="KW-1185">Reference proteome</keyword>
<protein>
    <recommendedName>
        <fullName evidence="7">UPF0056 membrane protein</fullName>
    </recommendedName>
</protein>
<dbReference type="InterPro" id="IPR002771">
    <property type="entry name" value="Multi_antbiot-R_MarC"/>
</dbReference>
<feature type="transmembrane region" description="Helical" evidence="7">
    <location>
        <begin position="148"/>
        <end position="170"/>
    </location>
</feature>
<dbReference type="EMBL" id="FUYX01000001">
    <property type="protein sequence ID" value="SKB36958.1"/>
    <property type="molecule type" value="Genomic_DNA"/>
</dbReference>
<evidence type="ECO:0000313" key="11">
    <source>
        <dbReference type="Proteomes" id="UP000190130"/>
    </source>
</evidence>
<name>A0A0Q3KQE7_9HYPH</name>
<dbReference type="EMBL" id="LMAR01000009">
    <property type="protein sequence ID" value="KQK31971.1"/>
    <property type="molecule type" value="Genomic_DNA"/>
</dbReference>
<dbReference type="AlphaFoldDB" id="A0A0Q3KQE7"/>
<dbReference type="Proteomes" id="UP000190130">
    <property type="component" value="Unassembled WGS sequence"/>
</dbReference>
<feature type="transmembrane region" description="Helical" evidence="7">
    <location>
        <begin position="69"/>
        <end position="89"/>
    </location>
</feature>
<feature type="transmembrane region" description="Helical" evidence="7">
    <location>
        <begin position="12"/>
        <end position="33"/>
    </location>
</feature>
<feature type="transmembrane region" description="Helical" evidence="7">
    <location>
        <begin position="176"/>
        <end position="194"/>
    </location>
</feature>
<reference evidence="9 11" key="2">
    <citation type="submission" date="2017-02" db="EMBL/GenBank/DDBJ databases">
        <authorList>
            <person name="Peterson S.W."/>
        </authorList>
    </citation>
    <scope>NUCLEOTIDE SEQUENCE [LARGE SCALE GENOMIC DNA]</scope>
    <source>
        <strain evidence="9 11">DSM 9653</strain>
    </source>
</reference>
<dbReference type="NCBIfam" id="TIGR00427">
    <property type="entry name" value="NAAT family transporter"/>
    <property type="match status" value="1"/>
</dbReference>
<keyword evidence="6 7" id="KW-0472">Membrane</keyword>
<comment type="similarity">
    <text evidence="2 7">Belongs to the UPF0056 (MarC) family.</text>
</comment>
<feature type="transmembrane region" description="Helical" evidence="7">
    <location>
        <begin position="39"/>
        <end position="62"/>
    </location>
</feature>
<evidence type="ECO:0000256" key="7">
    <source>
        <dbReference type="RuleBase" id="RU362048"/>
    </source>
</evidence>
<evidence type="ECO:0000256" key="6">
    <source>
        <dbReference type="ARBA" id="ARBA00023136"/>
    </source>
</evidence>
<dbReference type="PANTHER" id="PTHR33508:SF1">
    <property type="entry name" value="UPF0056 MEMBRANE PROTEIN YHCE"/>
    <property type="match status" value="1"/>
</dbReference>
<dbReference type="GO" id="GO:0005886">
    <property type="term" value="C:plasma membrane"/>
    <property type="evidence" value="ECO:0007669"/>
    <property type="project" value="UniProtKB-SubCell"/>
</dbReference>
<evidence type="ECO:0000256" key="4">
    <source>
        <dbReference type="ARBA" id="ARBA00022692"/>
    </source>
</evidence>
<dbReference type="Proteomes" id="UP000051562">
    <property type="component" value="Unassembled WGS sequence"/>
</dbReference>
<evidence type="ECO:0000256" key="5">
    <source>
        <dbReference type="ARBA" id="ARBA00022989"/>
    </source>
</evidence>
<gene>
    <name evidence="8" type="ORF">ARD30_08200</name>
    <name evidence="9" type="ORF">SAMN05660750_00385</name>
</gene>
<dbReference type="OrthoDB" id="21094at2"/>
<organism evidence="8 10">
    <name type="scientific">Bosea thiooxidans</name>
    <dbReference type="NCBI Taxonomy" id="53254"/>
    <lineage>
        <taxon>Bacteria</taxon>
        <taxon>Pseudomonadati</taxon>
        <taxon>Pseudomonadota</taxon>
        <taxon>Alphaproteobacteria</taxon>
        <taxon>Hyphomicrobiales</taxon>
        <taxon>Boseaceae</taxon>
        <taxon>Bosea</taxon>
    </lineage>
</organism>
<dbReference type="PANTHER" id="PTHR33508">
    <property type="entry name" value="UPF0056 MEMBRANE PROTEIN YHCE"/>
    <property type="match status" value="1"/>
</dbReference>
<keyword evidence="3" id="KW-1003">Cell membrane</keyword>
<evidence type="ECO:0000313" key="9">
    <source>
        <dbReference type="EMBL" id="SKB36958.1"/>
    </source>
</evidence>
<evidence type="ECO:0000256" key="3">
    <source>
        <dbReference type="ARBA" id="ARBA00022475"/>
    </source>
</evidence>
<dbReference type="STRING" id="53254.SAMN05660750_00385"/>
<sequence>MERWITEFVKLWVVIDPIGTLPVFLAVTAGMGAAAARRIALQGALVAFLVLLFFVLLGQVLLTAMDIELSSFQIAGNIVLFLFALSMIFGESKLEEDQKLLRSSDLEKAVYPLAIPSIASPGAMLTVMTVTDNSKFSIAEQTETVIQIAIIFAILLGLLLCASRIIAIIGNAGASIISRVMGLILASVAVDGIVRAMRVVLAG</sequence>
<keyword evidence="5 7" id="KW-1133">Transmembrane helix</keyword>
<feature type="transmembrane region" description="Helical" evidence="7">
    <location>
        <begin position="109"/>
        <end position="127"/>
    </location>
</feature>
<keyword evidence="4 7" id="KW-0812">Transmembrane</keyword>